<accession>A0A1D8CZJ6</accession>
<keyword evidence="1" id="KW-0813">Transport</keyword>
<dbReference type="KEGG" id="clz:BIU88_04970"/>
<evidence type="ECO:0000256" key="4">
    <source>
        <dbReference type="ARBA" id="ARBA00022967"/>
    </source>
</evidence>
<dbReference type="SMART" id="SM00382">
    <property type="entry name" value="AAA"/>
    <property type="match status" value="1"/>
</dbReference>
<dbReference type="InterPro" id="IPR003439">
    <property type="entry name" value="ABC_transporter-like_ATP-bd"/>
</dbReference>
<protein>
    <submittedName>
        <fullName evidence="7">ABC transporter</fullName>
    </submittedName>
</protein>
<dbReference type="STRING" id="274537.BIU88_04970"/>
<keyword evidence="3" id="KW-0067">ATP-binding</keyword>
<evidence type="ECO:0000256" key="1">
    <source>
        <dbReference type="ARBA" id="ARBA00022448"/>
    </source>
</evidence>
<reference evidence="7" key="1">
    <citation type="submission" date="2016-09" db="EMBL/GenBank/DDBJ databases">
        <title>Genome sequence of Chlorobaculum limnaeum.</title>
        <authorList>
            <person name="Liu Z."/>
            <person name="Tank M."/>
            <person name="Bryant D.A."/>
        </authorList>
    </citation>
    <scope>NUCLEOTIDE SEQUENCE [LARGE SCALE GENOMIC DNA]</scope>
    <source>
        <strain evidence="7">DSM 1677</strain>
    </source>
</reference>
<dbReference type="GO" id="GO:0016887">
    <property type="term" value="F:ATP hydrolysis activity"/>
    <property type="evidence" value="ECO:0007669"/>
    <property type="project" value="InterPro"/>
</dbReference>
<dbReference type="FunFam" id="3.40.50.300:FF:000134">
    <property type="entry name" value="Iron-enterobactin ABC transporter ATP-binding protein"/>
    <property type="match status" value="1"/>
</dbReference>
<dbReference type="Pfam" id="PF00005">
    <property type="entry name" value="ABC_tran"/>
    <property type="match status" value="1"/>
</dbReference>
<comment type="function">
    <text evidence="5">Part of the ABC transporter complex HmuTUV involved in hemin import. Responsible for energy coupling to the transport system.</text>
</comment>
<evidence type="ECO:0000256" key="2">
    <source>
        <dbReference type="ARBA" id="ARBA00022741"/>
    </source>
</evidence>
<keyword evidence="4" id="KW-1278">Translocase</keyword>
<dbReference type="PROSITE" id="PS50893">
    <property type="entry name" value="ABC_TRANSPORTER_2"/>
    <property type="match status" value="1"/>
</dbReference>
<evidence type="ECO:0000256" key="3">
    <source>
        <dbReference type="ARBA" id="ARBA00022840"/>
    </source>
</evidence>
<dbReference type="GO" id="GO:0005524">
    <property type="term" value="F:ATP binding"/>
    <property type="evidence" value="ECO:0007669"/>
    <property type="project" value="UniProtKB-KW"/>
</dbReference>
<dbReference type="InterPro" id="IPR027417">
    <property type="entry name" value="P-loop_NTPase"/>
</dbReference>
<keyword evidence="8" id="KW-1185">Reference proteome</keyword>
<dbReference type="InterPro" id="IPR003593">
    <property type="entry name" value="AAA+_ATPase"/>
</dbReference>
<dbReference type="OrthoDB" id="9787851at2"/>
<dbReference type="Proteomes" id="UP000095185">
    <property type="component" value="Chromosome"/>
</dbReference>
<gene>
    <name evidence="7" type="ORF">BIU88_04970</name>
</gene>
<feature type="domain" description="ABC transporter" evidence="6">
    <location>
        <begin position="12"/>
        <end position="247"/>
    </location>
</feature>
<sequence>MPGPTDRQKPALAFRGVTAGYKGRTVLREVDFEIAEGEFVSLIGPNGSGKSTMLKTATGLLRPLEGRVEVFGREVSSLKPRERASLIGVVPQKLDSPMAFTVGEIVMIGRSVRGRWGGPDAADHDSAERAMIYTNVLDLKDRLFNQLSAGEQQRTALAMALAQEPRIIMLDESIAHLDINHSQEVLRILMNINREEKITVLLVSHDLNLAAQIADRLMLIDKGRLVRNGSPGEVMEEELLRRVYDCDLRVRRDPFSGNPVVSGVLDAALRRPSARKRLHVISGGGSGIELFRRLVIEGFDVTAGVLNRLDSDSEAARALDIAAVLEQPFSPVGGEALSQARRMVDAADGVVVGLVPFGPGNLVNLDLAELALKAGKPVWLAAGIASRDYTPGKAAAAKARELCDGGAVEWSNIHELMARIEQTWPQPETQH</sequence>
<evidence type="ECO:0000313" key="8">
    <source>
        <dbReference type="Proteomes" id="UP000095185"/>
    </source>
</evidence>
<dbReference type="CDD" id="cd03214">
    <property type="entry name" value="ABC_Iron-Siderophores_B12_Hemin"/>
    <property type="match status" value="1"/>
</dbReference>
<organism evidence="7 8">
    <name type="scientific">Chlorobaculum limnaeum</name>
    <dbReference type="NCBI Taxonomy" id="274537"/>
    <lineage>
        <taxon>Bacteria</taxon>
        <taxon>Pseudomonadati</taxon>
        <taxon>Chlorobiota</taxon>
        <taxon>Chlorobiia</taxon>
        <taxon>Chlorobiales</taxon>
        <taxon>Chlorobiaceae</taxon>
        <taxon>Chlorobaculum</taxon>
    </lineage>
</organism>
<name>A0A1D8CZJ6_CHLLM</name>
<evidence type="ECO:0000313" key="7">
    <source>
        <dbReference type="EMBL" id="AOS83551.1"/>
    </source>
</evidence>
<dbReference type="PANTHER" id="PTHR42794">
    <property type="entry name" value="HEMIN IMPORT ATP-BINDING PROTEIN HMUV"/>
    <property type="match status" value="1"/>
</dbReference>
<evidence type="ECO:0000256" key="5">
    <source>
        <dbReference type="ARBA" id="ARBA00037066"/>
    </source>
</evidence>
<dbReference type="PANTHER" id="PTHR42794:SF1">
    <property type="entry name" value="HEMIN IMPORT ATP-BINDING PROTEIN HMUV"/>
    <property type="match status" value="1"/>
</dbReference>
<dbReference type="SUPFAM" id="SSF52540">
    <property type="entry name" value="P-loop containing nucleoside triphosphate hydrolases"/>
    <property type="match status" value="1"/>
</dbReference>
<proteinExistence type="predicted"/>
<dbReference type="Gene3D" id="3.40.50.300">
    <property type="entry name" value="P-loop containing nucleotide triphosphate hydrolases"/>
    <property type="match status" value="1"/>
</dbReference>
<dbReference type="AlphaFoldDB" id="A0A1D8CZJ6"/>
<keyword evidence="2" id="KW-0547">Nucleotide-binding</keyword>
<evidence type="ECO:0000259" key="6">
    <source>
        <dbReference type="PROSITE" id="PS50893"/>
    </source>
</evidence>
<dbReference type="EMBL" id="CP017305">
    <property type="protein sequence ID" value="AOS83551.1"/>
    <property type="molecule type" value="Genomic_DNA"/>
</dbReference>
<dbReference type="RefSeq" id="WP_069809268.1">
    <property type="nucleotide sequence ID" value="NZ_CP017305.1"/>
</dbReference>